<organism evidence="3 4">
    <name type="scientific">Lactuca sativa</name>
    <name type="common">Garden lettuce</name>
    <dbReference type="NCBI Taxonomy" id="4236"/>
    <lineage>
        <taxon>Eukaryota</taxon>
        <taxon>Viridiplantae</taxon>
        <taxon>Streptophyta</taxon>
        <taxon>Embryophyta</taxon>
        <taxon>Tracheophyta</taxon>
        <taxon>Spermatophyta</taxon>
        <taxon>Magnoliopsida</taxon>
        <taxon>eudicotyledons</taxon>
        <taxon>Gunneridae</taxon>
        <taxon>Pentapetalae</taxon>
        <taxon>asterids</taxon>
        <taxon>campanulids</taxon>
        <taxon>Asterales</taxon>
        <taxon>Asteraceae</taxon>
        <taxon>Cichorioideae</taxon>
        <taxon>Cichorieae</taxon>
        <taxon>Lactucinae</taxon>
        <taxon>Lactuca</taxon>
    </lineage>
</organism>
<dbReference type="Pfam" id="PF04646">
    <property type="entry name" value="DUF604"/>
    <property type="match status" value="2"/>
</dbReference>
<dbReference type="GO" id="GO:0008375">
    <property type="term" value="F:acetylglucosaminyltransferase activity"/>
    <property type="evidence" value="ECO:0000318"/>
    <property type="project" value="GO_Central"/>
</dbReference>
<feature type="region of interest" description="Disordered" evidence="1">
    <location>
        <begin position="61"/>
        <end position="82"/>
    </location>
</feature>
<protein>
    <submittedName>
        <fullName evidence="3">Uncharacterized protein</fullName>
    </submittedName>
</protein>
<gene>
    <name evidence="3" type="ORF">LSAT_V11C900483020</name>
</gene>
<dbReference type="AlphaFoldDB" id="A0A9R1UFX8"/>
<evidence type="ECO:0000256" key="1">
    <source>
        <dbReference type="SAM" id="MobiDB-lite"/>
    </source>
</evidence>
<dbReference type="Gene3D" id="3.90.550.50">
    <property type="match status" value="1"/>
</dbReference>
<keyword evidence="2" id="KW-1133">Transmembrane helix</keyword>
<accession>A0A9R1UFX8</accession>
<feature type="transmembrane region" description="Helical" evidence="2">
    <location>
        <begin position="25"/>
        <end position="43"/>
    </location>
</feature>
<comment type="caution">
    <text evidence="3">The sequence shown here is derived from an EMBL/GenBank/DDBJ whole genome shotgun (WGS) entry which is preliminary data.</text>
</comment>
<dbReference type="EMBL" id="NBSK02000009">
    <property type="protein sequence ID" value="KAJ0186436.1"/>
    <property type="molecule type" value="Genomic_DNA"/>
</dbReference>
<evidence type="ECO:0000256" key="2">
    <source>
        <dbReference type="SAM" id="Phobius"/>
    </source>
</evidence>
<dbReference type="InterPro" id="IPR006740">
    <property type="entry name" value="DUF604"/>
</dbReference>
<proteinExistence type="predicted"/>
<feature type="compositionally biased region" description="Polar residues" evidence="1">
    <location>
        <begin position="65"/>
        <end position="78"/>
    </location>
</feature>
<sequence>MTHFREITNVFHYKNSEAITKSLKLTLFVFVVTSITFVSLSAFRFQPSRWSAAPGCLLRPKYHNTPETTAESPDSSPQDSEHPTKISHILFGIGGSVRTWSDRRHYSELWWQPNVTRGYVWLDEQPDPKLFSNPSSPPYKVSEPLTHLNNAGSSPAVRIARIVLESFKLRLPEVRWFVMGDDDTVFFGENLVSVLSKYDHRQMYYVGGSSESVEQDVMHSYDMAFGGGGFAVSYPLAVELARIFDGCLDRYRYFYGSDQRVWACVSEIGVSLTKERGFHQFKTYPMCHFNEHESKFEFELIGGLNRFLWFECELESIRGLIRLYYSLKFILDLLIGDGGGEWWRWMDIRGDAYGLLAAHPMTPLLSLHHLDYIKPLLPNRTKFDSLKTLIQTYQFDPPRLMQQSYCYYNNWWHRWSISISWGYTVQIYPSILTSHELQMPLQTFLTWRSFKDGPFTFNTRPVSSNPCELPAIYYIANVQDYGNDTVTTYERDGSLKKCKKGNYPHAIETVVVLASKMDPSYWIKGPRRQCCEIMGWKYNSMKVQIRNCKDGETITN</sequence>
<keyword evidence="2" id="KW-0812">Transmembrane</keyword>
<dbReference type="PANTHER" id="PTHR10811">
    <property type="entry name" value="FRINGE-RELATED"/>
    <property type="match status" value="1"/>
</dbReference>
<evidence type="ECO:0000313" key="3">
    <source>
        <dbReference type="EMBL" id="KAJ0186436.1"/>
    </source>
</evidence>
<evidence type="ECO:0000313" key="4">
    <source>
        <dbReference type="Proteomes" id="UP000235145"/>
    </source>
</evidence>
<name>A0A9R1UFX8_LACSA</name>
<keyword evidence="4" id="KW-1185">Reference proteome</keyword>
<dbReference type="FunFam" id="3.90.550.50:FF:000006">
    <property type="entry name" value="Fringe-related protein-like"/>
    <property type="match status" value="1"/>
</dbReference>
<dbReference type="Proteomes" id="UP000235145">
    <property type="component" value="Unassembled WGS sequence"/>
</dbReference>
<keyword evidence="2" id="KW-0472">Membrane</keyword>
<reference evidence="3 4" key="1">
    <citation type="journal article" date="2017" name="Nat. Commun.">
        <title>Genome assembly with in vitro proximity ligation data and whole-genome triplication in lettuce.</title>
        <authorList>
            <person name="Reyes-Chin-Wo S."/>
            <person name="Wang Z."/>
            <person name="Yang X."/>
            <person name="Kozik A."/>
            <person name="Arikit S."/>
            <person name="Song C."/>
            <person name="Xia L."/>
            <person name="Froenicke L."/>
            <person name="Lavelle D.O."/>
            <person name="Truco M.J."/>
            <person name="Xia R."/>
            <person name="Zhu S."/>
            <person name="Xu C."/>
            <person name="Xu H."/>
            <person name="Xu X."/>
            <person name="Cox K."/>
            <person name="Korf I."/>
            <person name="Meyers B.C."/>
            <person name="Michelmore R.W."/>
        </authorList>
    </citation>
    <scope>NUCLEOTIDE SEQUENCE [LARGE SCALE GENOMIC DNA]</scope>
    <source>
        <strain evidence="4">cv. Salinas</strain>
        <tissue evidence="3">Seedlings</tissue>
    </source>
</reference>